<name>A0A8X6RJP7_TRICX</name>
<evidence type="ECO:0000313" key="1">
    <source>
        <dbReference type="EMBL" id="GFX95840.1"/>
    </source>
</evidence>
<proteinExistence type="predicted"/>
<dbReference type="InterPro" id="IPR036397">
    <property type="entry name" value="RNaseH_sf"/>
</dbReference>
<dbReference type="AlphaFoldDB" id="A0A8X6RJP7"/>
<reference evidence="1" key="1">
    <citation type="submission" date="2020-08" db="EMBL/GenBank/DDBJ databases">
        <title>Multicomponent nature underlies the extraordinary mechanical properties of spider dragline silk.</title>
        <authorList>
            <person name="Kono N."/>
            <person name="Nakamura H."/>
            <person name="Mori M."/>
            <person name="Yoshida Y."/>
            <person name="Ohtoshi R."/>
            <person name="Malay A.D."/>
            <person name="Moran D.A.P."/>
            <person name="Tomita M."/>
            <person name="Numata K."/>
            <person name="Arakawa K."/>
        </authorList>
    </citation>
    <scope>NUCLEOTIDE SEQUENCE</scope>
</reference>
<evidence type="ECO:0000313" key="2">
    <source>
        <dbReference type="Proteomes" id="UP000887159"/>
    </source>
</evidence>
<protein>
    <submittedName>
        <fullName evidence="1">Transposable element Tcb2 transposase</fullName>
    </submittedName>
</protein>
<dbReference type="EMBL" id="BMAU01021189">
    <property type="protein sequence ID" value="GFX95840.1"/>
    <property type="molecule type" value="Genomic_DNA"/>
</dbReference>
<organism evidence="1 2">
    <name type="scientific">Trichonephila clavipes</name>
    <name type="common">Golden silk orbweaver</name>
    <name type="synonym">Nephila clavipes</name>
    <dbReference type="NCBI Taxonomy" id="2585209"/>
    <lineage>
        <taxon>Eukaryota</taxon>
        <taxon>Metazoa</taxon>
        <taxon>Ecdysozoa</taxon>
        <taxon>Arthropoda</taxon>
        <taxon>Chelicerata</taxon>
        <taxon>Arachnida</taxon>
        <taxon>Araneae</taxon>
        <taxon>Araneomorphae</taxon>
        <taxon>Entelegynae</taxon>
        <taxon>Araneoidea</taxon>
        <taxon>Nephilidae</taxon>
        <taxon>Trichonephila</taxon>
    </lineage>
</organism>
<dbReference type="GO" id="GO:0003676">
    <property type="term" value="F:nucleic acid binding"/>
    <property type="evidence" value="ECO:0007669"/>
    <property type="project" value="InterPro"/>
</dbReference>
<accession>A0A8X6RJP7</accession>
<dbReference type="Gene3D" id="3.30.420.10">
    <property type="entry name" value="Ribonuclease H-like superfamily/Ribonuclease H"/>
    <property type="match status" value="1"/>
</dbReference>
<dbReference type="Proteomes" id="UP000887159">
    <property type="component" value="Unassembled WGS sequence"/>
</dbReference>
<comment type="caution">
    <text evidence="1">The sequence shown here is derived from an EMBL/GenBank/DDBJ whole genome shotgun (WGS) entry which is preliminary data.</text>
</comment>
<sequence length="69" mass="8141">MLNGRTEHYIFNRGSVIGDRYCEEVLLPYVRLFRDDIGPDFIFIDDNARPHRILAVEELLEGEDITRMD</sequence>
<gene>
    <name evidence="1" type="primary">X975_14933</name>
    <name evidence="1" type="ORF">TNCV_2084201</name>
</gene>
<keyword evidence="2" id="KW-1185">Reference proteome</keyword>